<dbReference type="GO" id="GO:0016020">
    <property type="term" value="C:membrane"/>
    <property type="evidence" value="ECO:0007669"/>
    <property type="project" value="UniProtKB-SubCell"/>
</dbReference>
<reference evidence="7" key="1">
    <citation type="submission" date="2021-07" db="EMBL/GenBank/DDBJ databases">
        <authorList>
            <person name="Durling M."/>
        </authorList>
    </citation>
    <scope>NUCLEOTIDE SEQUENCE</scope>
</reference>
<dbReference type="GO" id="GO:0005783">
    <property type="term" value="C:endoplasmic reticulum"/>
    <property type="evidence" value="ECO:0007669"/>
    <property type="project" value="UniProtKB-SubCell"/>
</dbReference>
<protein>
    <recommendedName>
        <fullName evidence="9">DUF676 domain-containing protein</fullName>
    </recommendedName>
</protein>
<evidence type="ECO:0000256" key="2">
    <source>
        <dbReference type="ARBA" id="ARBA00004240"/>
    </source>
</evidence>
<accession>A0A9N9LUD6</accession>
<dbReference type="AlphaFoldDB" id="A0A9N9LUD6"/>
<evidence type="ECO:0000313" key="8">
    <source>
        <dbReference type="Proteomes" id="UP000701801"/>
    </source>
</evidence>
<keyword evidence="6" id="KW-0472">Membrane</keyword>
<keyword evidence="8" id="KW-1185">Reference proteome</keyword>
<evidence type="ECO:0000256" key="4">
    <source>
        <dbReference type="ARBA" id="ARBA00022824"/>
    </source>
</evidence>
<organism evidence="7 8">
    <name type="scientific">Hymenoscyphus albidus</name>
    <dbReference type="NCBI Taxonomy" id="595503"/>
    <lineage>
        <taxon>Eukaryota</taxon>
        <taxon>Fungi</taxon>
        <taxon>Dikarya</taxon>
        <taxon>Ascomycota</taxon>
        <taxon>Pezizomycotina</taxon>
        <taxon>Leotiomycetes</taxon>
        <taxon>Helotiales</taxon>
        <taxon>Helotiaceae</taxon>
        <taxon>Hymenoscyphus</taxon>
    </lineage>
</organism>
<dbReference type="EMBL" id="CAJVRM010000270">
    <property type="protein sequence ID" value="CAG8978624.1"/>
    <property type="molecule type" value="Genomic_DNA"/>
</dbReference>
<comment type="subcellular location">
    <subcellularLocation>
        <location evidence="2">Endoplasmic reticulum</location>
    </subcellularLocation>
    <subcellularLocation>
        <location evidence="3">Membrane</location>
    </subcellularLocation>
    <subcellularLocation>
        <location evidence="1">Mitochondrion</location>
    </subcellularLocation>
</comment>
<name>A0A9N9LUD6_9HELO</name>
<evidence type="ECO:0000256" key="6">
    <source>
        <dbReference type="ARBA" id="ARBA00023136"/>
    </source>
</evidence>
<evidence type="ECO:0000256" key="3">
    <source>
        <dbReference type="ARBA" id="ARBA00004370"/>
    </source>
</evidence>
<evidence type="ECO:0000256" key="1">
    <source>
        <dbReference type="ARBA" id="ARBA00004173"/>
    </source>
</evidence>
<dbReference type="PANTHER" id="PTHR48182">
    <property type="entry name" value="PROTEIN SERAC1"/>
    <property type="match status" value="1"/>
</dbReference>
<dbReference type="PANTHER" id="PTHR48182:SF2">
    <property type="entry name" value="PROTEIN SERAC1"/>
    <property type="match status" value="1"/>
</dbReference>
<keyword evidence="4" id="KW-0256">Endoplasmic reticulum</keyword>
<sequence length="437" mass="49092">MGLCFVIRSAHRVVYGDNSLSLIHEYFDDPYVAQLVYLDLATSQVVVALEPFLLITEDTATSPSTTGLSVIVNPESPNIDIVFVHGFTGHPERTWTHKGEVQSQYDQVGHEDDGERPSKFRKLLSGKGARKSVYWPRDLLPTTVNNTARVMTFGYDTNVRHKFGNPINQQTLNAGHNHLGRWFSLFHSLGGIVVKETLRRSRGFEFTQIHLRNTYESTSGILFFGTPHSGADPRGPLQHIAERVIKVAGFSVSRQIVDTLLPSSERLKELRDEFGPMAHRRSWITYYFQEQYGVPALGGNRVVEDTASCLNDSTCETTQHIASNHMEMCRFNGLEDVEYKKVAGALNRVLAMTPIKQVPTGRKVPLNAENRQFYLDSLAFNQIDARHATIKSAHAKTCRWFLKTHQYQDWLDASKIPQGTIMASCGSKGNQLLGSQP</sequence>
<gene>
    <name evidence="7" type="ORF">HYALB_00013224</name>
</gene>
<dbReference type="OrthoDB" id="194358at2759"/>
<evidence type="ECO:0000256" key="5">
    <source>
        <dbReference type="ARBA" id="ARBA00023128"/>
    </source>
</evidence>
<dbReference type="GO" id="GO:0005739">
    <property type="term" value="C:mitochondrion"/>
    <property type="evidence" value="ECO:0007669"/>
    <property type="project" value="UniProtKB-SubCell"/>
</dbReference>
<dbReference type="Proteomes" id="UP000701801">
    <property type="component" value="Unassembled WGS sequence"/>
</dbReference>
<comment type="caution">
    <text evidence="7">The sequence shown here is derived from an EMBL/GenBank/DDBJ whole genome shotgun (WGS) entry which is preliminary data.</text>
</comment>
<proteinExistence type="predicted"/>
<dbReference type="InterPro" id="IPR052374">
    <property type="entry name" value="SERAC1"/>
</dbReference>
<keyword evidence="5" id="KW-0496">Mitochondrion</keyword>
<evidence type="ECO:0000313" key="7">
    <source>
        <dbReference type="EMBL" id="CAG8978624.1"/>
    </source>
</evidence>
<evidence type="ECO:0008006" key="9">
    <source>
        <dbReference type="Google" id="ProtNLM"/>
    </source>
</evidence>